<dbReference type="Pfam" id="PF04149">
    <property type="entry name" value="DUF397"/>
    <property type="match status" value="1"/>
</dbReference>
<feature type="region of interest" description="Disordered" evidence="1">
    <location>
        <begin position="1"/>
        <end position="21"/>
    </location>
</feature>
<evidence type="ECO:0000313" key="4">
    <source>
        <dbReference type="Proteomes" id="UP000197174"/>
    </source>
</evidence>
<dbReference type="InterPro" id="IPR007278">
    <property type="entry name" value="DUF397"/>
</dbReference>
<dbReference type="OrthoDB" id="4301277at2"/>
<dbReference type="Proteomes" id="UP000197174">
    <property type="component" value="Unassembled WGS sequence"/>
</dbReference>
<proteinExistence type="predicted"/>
<gene>
    <name evidence="3" type="ORF">B5D80_20520</name>
</gene>
<evidence type="ECO:0000259" key="2">
    <source>
        <dbReference type="Pfam" id="PF04149"/>
    </source>
</evidence>
<protein>
    <submittedName>
        <fullName evidence="3">DUF397 domain-containing protein</fullName>
    </submittedName>
</protein>
<feature type="domain" description="DUF397" evidence="2">
    <location>
        <begin position="6"/>
        <end position="60"/>
    </location>
</feature>
<dbReference type="EMBL" id="MZMV01000036">
    <property type="protein sequence ID" value="OWV04295.1"/>
    <property type="molecule type" value="Genomic_DNA"/>
</dbReference>
<evidence type="ECO:0000313" key="3">
    <source>
        <dbReference type="EMBL" id="OWV04295.1"/>
    </source>
</evidence>
<evidence type="ECO:0000256" key="1">
    <source>
        <dbReference type="SAM" id="MobiDB-lite"/>
    </source>
</evidence>
<comment type="caution">
    <text evidence="3">The sequence shown here is derived from an EMBL/GenBank/DDBJ whole genome shotgun (WGS) entry which is preliminary data.</text>
</comment>
<dbReference type="RefSeq" id="WP_088645528.1">
    <property type="nucleotide sequence ID" value="NZ_MZMV01000036.1"/>
</dbReference>
<dbReference type="AlphaFoldDB" id="A0A246RIF7"/>
<organism evidence="3 4">
    <name type="scientific">Micromonospora wenchangensis</name>
    <dbReference type="NCBI Taxonomy" id="1185415"/>
    <lineage>
        <taxon>Bacteria</taxon>
        <taxon>Bacillati</taxon>
        <taxon>Actinomycetota</taxon>
        <taxon>Actinomycetes</taxon>
        <taxon>Micromonosporales</taxon>
        <taxon>Micromonosporaceae</taxon>
        <taxon>Micromonospora</taxon>
    </lineage>
</organism>
<reference evidence="3 4" key="1">
    <citation type="submission" date="2017-03" db="EMBL/GenBank/DDBJ databases">
        <title>Whole genome sequence of Micromonospora wenchangensis, isolated from mangrove soil.</title>
        <authorList>
            <person name="Yang H."/>
        </authorList>
    </citation>
    <scope>NUCLEOTIDE SEQUENCE [LARGE SCALE GENOMIC DNA]</scope>
    <source>
        <strain evidence="3 4">CCTCC AA 2012002</strain>
    </source>
</reference>
<accession>A0A246RIF7</accession>
<sequence length="68" mass="7189">MDLTGAVWRKSTRSDNGGSTCVEVATNLPQVVGVRDSKDRRGPVLTFTPVAWAGFVAATRAGTLGVRQ</sequence>
<name>A0A246RIF7_9ACTN</name>
<keyword evidence="4" id="KW-1185">Reference proteome</keyword>